<dbReference type="EMBL" id="NPBS01000121">
    <property type="protein sequence ID" value="PAF24196.1"/>
    <property type="molecule type" value="Genomic_DNA"/>
</dbReference>
<accession>A0A268RWS4</accession>
<dbReference type="Proteomes" id="UP000216133">
    <property type="component" value="Unassembled WGS sequence"/>
</dbReference>
<keyword evidence="3" id="KW-0547">Nucleotide-binding</keyword>
<dbReference type="InterPro" id="IPR013563">
    <property type="entry name" value="Oligopep_ABC_C"/>
</dbReference>
<organism evidence="6 7">
    <name type="scientific">Shouchella clausii</name>
    <name type="common">Alkalihalobacillus clausii</name>
    <dbReference type="NCBI Taxonomy" id="79880"/>
    <lineage>
        <taxon>Bacteria</taxon>
        <taxon>Bacillati</taxon>
        <taxon>Bacillota</taxon>
        <taxon>Bacilli</taxon>
        <taxon>Bacillales</taxon>
        <taxon>Bacillaceae</taxon>
        <taxon>Shouchella</taxon>
    </lineage>
</organism>
<dbReference type="InterPro" id="IPR017871">
    <property type="entry name" value="ABC_transporter-like_CS"/>
</dbReference>
<proteinExistence type="inferred from homology"/>
<evidence type="ECO:0000256" key="2">
    <source>
        <dbReference type="ARBA" id="ARBA00022448"/>
    </source>
</evidence>
<dbReference type="CDD" id="cd03257">
    <property type="entry name" value="ABC_NikE_OppD_transporters"/>
    <property type="match status" value="1"/>
</dbReference>
<reference evidence="6 7" key="1">
    <citation type="submission" date="2017-07" db="EMBL/GenBank/DDBJ databases">
        <title>Isolation and whole genome analysis of endospore-forming bacteria from heroin.</title>
        <authorList>
            <person name="Kalinowski J."/>
            <person name="Ahrens B."/>
            <person name="Al-Dilaimi A."/>
            <person name="Winkler A."/>
            <person name="Wibberg D."/>
            <person name="Schleenbecker U."/>
            <person name="Ruckert C."/>
            <person name="Wolfel R."/>
            <person name="Grass G."/>
        </authorList>
    </citation>
    <scope>NUCLEOTIDE SEQUENCE [LARGE SCALE GENOMIC DNA]</scope>
    <source>
        <strain evidence="6 7">7523-2</strain>
    </source>
</reference>
<dbReference type="RefSeq" id="WP_095239492.1">
    <property type="nucleotide sequence ID" value="NZ_CP155469.1"/>
</dbReference>
<dbReference type="GO" id="GO:0005524">
    <property type="term" value="F:ATP binding"/>
    <property type="evidence" value="ECO:0007669"/>
    <property type="project" value="UniProtKB-KW"/>
</dbReference>
<dbReference type="InterPro" id="IPR003439">
    <property type="entry name" value="ABC_transporter-like_ATP-bd"/>
</dbReference>
<evidence type="ECO:0000313" key="6">
    <source>
        <dbReference type="EMBL" id="PAF24196.1"/>
    </source>
</evidence>
<dbReference type="SMART" id="SM00382">
    <property type="entry name" value="AAA"/>
    <property type="match status" value="1"/>
</dbReference>
<evidence type="ECO:0000313" key="7">
    <source>
        <dbReference type="Proteomes" id="UP000216133"/>
    </source>
</evidence>
<dbReference type="GO" id="GO:0055085">
    <property type="term" value="P:transmembrane transport"/>
    <property type="evidence" value="ECO:0007669"/>
    <property type="project" value="UniProtKB-ARBA"/>
</dbReference>
<comment type="caution">
    <text evidence="6">The sequence shown here is derived from an EMBL/GenBank/DDBJ whole genome shotgun (WGS) entry which is preliminary data.</text>
</comment>
<name>A0A268RWS4_SHOCL</name>
<evidence type="ECO:0000259" key="5">
    <source>
        <dbReference type="PROSITE" id="PS50893"/>
    </source>
</evidence>
<dbReference type="Pfam" id="PF00005">
    <property type="entry name" value="ABC_tran"/>
    <property type="match status" value="1"/>
</dbReference>
<dbReference type="InterPro" id="IPR027417">
    <property type="entry name" value="P-loop_NTPase"/>
</dbReference>
<dbReference type="Pfam" id="PF08352">
    <property type="entry name" value="oligo_HPY"/>
    <property type="match status" value="1"/>
</dbReference>
<dbReference type="SUPFAM" id="SSF52540">
    <property type="entry name" value="P-loop containing nucleoside triphosphate hydrolases"/>
    <property type="match status" value="1"/>
</dbReference>
<evidence type="ECO:0000256" key="3">
    <source>
        <dbReference type="ARBA" id="ARBA00022741"/>
    </source>
</evidence>
<comment type="similarity">
    <text evidence="1">Belongs to the ABC transporter superfamily.</text>
</comment>
<protein>
    <submittedName>
        <fullName evidence="6">ABC transporter ATP-binding protein</fullName>
    </submittedName>
</protein>
<dbReference type="GO" id="GO:0016887">
    <property type="term" value="F:ATP hydrolysis activity"/>
    <property type="evidence" value="ECO:0007669"/>
    <property type="project" value="InterPro"/>
</dbReference>
<evidence type="ECO:0000256" key="4">
    <source>
        <dbReference type="ARBA" id="ARBA00022840"/>
    </source>
</evidence>
<dbReference type="FunFam" id="3.40.50.300:FF:000016">
    <property type="entry name" value="Oligopeptide ABC transporter ATP-binding component"/>
    <property type="match status" value="1"/>
</dbReference>
<gene>
    <name evidence="6" type="ORF">CHH61_19930</name>
</gene>
<feature type="domain" description="ABC transporter" evidence="5">
    <location>
        <begin position="4"/>
        <end position="253"/>
    </location>
</feature>
<keyword evidence="4 6" id="KW-0067">ATP-binding</keyword>
<dbReference type="Gene3D" id="3.40.50.300">
    <property type="entry name" value="P-loop containing nucleotide triphosphate hydrolases"/>
    <property type="match status" value="1"/>
</dbReference>
<sequence length="310" mass="35082">MGVLEVNDLKVHFPIKKGLLKRTVGYVKAVDGVSIQLEEGKTYGLVGESGSGKTTTGRAIIGLNDITSGQVIFNGHDITTKNRKTYDYKRDIQMVFQDPFSSLNPKKRVLDIVAEPFRNFAKMSKTEERRAVEELLETVGISADSIFKYPHEFSGGQRQRIGIARAIALKPKLIIADEPVSALDVSVQAQVLNFMQEIQKQLNLTFLFISHDLGIIRHICDRVGIMYKGRFVEEGTPEDIFSQPKHIYTKRLVSAIPDMNPANRKKQQLFREKVNAEYREHFSEYFDEEGLAFPLRQVSETHLAALPERG</sequence>
<dbReference type="InterPro" id="IPR050319">
    <property type="entry name" value="ABC_transp_ATP-bind"/>
</dbReference>
<keyword evidence="2" id="KW-0813">Transport</keyword>
<dbReference type="PROSITE" id="PS50893">
    <property type="entry name" value="ABC_TRANSPORTER_2"/>
    <property type="match status" value="1"/>
</dbReference>
<dbReference type="PROSITE" id="PS00211">
    <property type="entry name" value="ABC_TRANSPORTER_1"/>
    <property type="match status" value="1"/>
</dbReference>
<dbReference type="InterPro" id="IPR003593">
    <property type="entry name" value="AAA+_ATPase"/>
</dbReference>
<dbReference type="AlphaFoldDB" id="A0A268RWS4"/>
<dbReference type="GO" id="GO:0015833">
    <property type="term" value="P:peptide transport"/>
    <property type="evidence" value="ECO:0007669"/>
    <property type="project" value="InterPro"/>
</dbReference>
<evidence type="ECO:0000256" key="1">
    <source>
        <dbReference type="ARBA" id="ARBA00005417"/>
    </source>
</evidence>
<dbReference type="PANTHER" id="PTHR43776">
    <property type="entry name" value="TRANSPORT ATP-BINDING PROTEIN"/>
    <property type="match status" value="1"/>
</dbReference>